<accession>A0A1B1E7R5</accession>
<evidence type="ECO:0000313" key="4">
    <source>
        <dbReference type="Proteomes" id="UP000092716"/>
    </source>
</evidence>
<proteinExistence type="predicted"/>
<feature type="region of interest" description="Disordered" evidence="2">
    <location>
        <begin position="486"/>
        <end position="506"/>
    </location>
</feature>
<feature type="compositionally biased region" description="Basic and acidic residues" evidence="2">
    <location>
        <begin position="398"/>
        <end position="430"/>
    </location>
</feature>
<dbReference type="EMBL" id="CP016252">
    <property type="protein sequence ID" value="ANQ11045.1"/>
    <property type="molecule type" value="Genomic_DNA"/>
</dbReference>
<evidence type="ECO:0000313" key="3">
    <source>
        <dbReference type="EMBL" id="ANQ11045.1"/>
    </source>
</evidence>
<gene>
    <name evidence="3" type="ORF">PCOAH_00055050</name>
</gene>
<feature type="region of interest" description="Disordered" evidence="2">
    <location>
        <begin position="396"/>
        <end position="430"/>
    </location>
</feature>
<dbReference type="GeneID" id="30912239"/>
<protein>
    <submittedName>
        <fullName evidence="3">Uncharacterized protein</fullName>
    </submittedName>
</protein>
<dbReference type="KEGG" id="pcot:PCOAH_00055050"/>
<sequence length="533" mass="60342">MNKNKSKNTSATIRKKLQERAQEGRKNDNKIHNQVHKLINKEIIVDYDTNEKVNAKYILNKYLNIITHLTKENINLKKIIEKLKLQNDKNESTLSKYEHELKTKNDIIRKITNKYGAHILGEDFNGCNVPDEEVQGRHPIIQEDMTVLKRVNTSLPIGGGTNYFPHGGENDQIGYSSNCCSVINAGANTQGGNKIGGFTTGNSPSSRKVNHQSDHAEGVNRTNKMTVPNMCQDKNVPHEDANRTMLGEKRGLTNLTNYRDKFTWQEKTIKNEIPLFKAKNSNLYLHGQSKLQNNDNCLDELNCLINSPPSDAHLSDVKIVPHGGRRLEEIERYHKKCQEEYKNVHTPSNFIDKANSLISVLTERNMCSSATQEKNPIGNAPPYLCDDLLKMRSFPTMRSDDHEEERSEDKYSKRDELLSSGEEKQAGCTDRTVDVHADRMPAGSPHNVPVVSKMATAVMQRDSEEEANHDTFQTQMDAEVANAKRENCNVENSSPPDKKGVHDDLEDDNYEDLENIMFTILKLRKKGVAKMGS</sequence>
<evidence type="ECO:0000256" key="2">
    <source>
        <dbReference type="SAM" id="MobiDB-lite"/>
    </source>
</evidence>
<keyword evidence="4" id="KW-1185">Reference proteome</keyword>
<dbReference type="AlphaFoldDB" id="A0A1B1E7R5"/>
<dbReference type="VEuPathDB" id="PlasmoDB:PCOAH_00055050"/>
<reference evidence="4" key="1">
    <citation type="submission" date="2016-06" db="EMBL/GenBank/DDBJ databases">
        <title>First high quality genome sequence of Plasmodium coatneyi using continuous long reads from single molecule, real-time sequencing.</title>
        <authorList>
            <person name="Chien J.-T."/>
            <person name="Pakala S.B."/>
            <person name="Geraldo J.A."/>
            <person name="Lapp S.A."/>
            <person name="Barnwell J.W."/>
            <person name="Kissinger J.C."/>
            <person name="Galinski M.R."/>
            <person name="Humphrey J.C."/>
        </authorList>
    </citation>
    <scope>NUCLEOTIDE SEQUENCE [LARGE SCALE GENOMIC DNA]</scope>
    <source>
        <strain evidence="4">Hackeri</strain>
    </source>
</reference>
<dbReference type="RefSeq" id="XP_019917740.1">
    <property type="nucleotide sequence ID" value="XM_020062285.1"/>
</dbReference>
<dbReference type="OrthoDB" id="378086at2759"/>
<feature type="coiled-coil region" evidence="1">
    <location>
        <begin position="66"/>
        <end position="114"/>
    </location>
</feature>
<keyword evidence="1" id="KW-0175">Coiled coil</keyword>
<name>A0A1B1E7R5_9APIC</name>
<evidence type="ECO:0000256" key="1">
    <source>
        <dbReference type="SAM" id="Coils"/>
    </source>
</evidence>
<dbReference type="Proteomes" id="UP000092716">
    <property type="component" value="Chromosome 14"/>
</dbReference>
<organism evidence="3 4">
    <name type="scientific">Plasmodium coatneyi</name>
    <dbReference type="NCBI Taxonomy" id="208452"/>
    <lineage>
        <taxon>Eukaryota</taxon>
        <taxon>Sar</taxon>
        <taxon>Alveolata</taxon>
        <taxon>Apicomplexa</taxon>
        <taxon>Aconoidasida</taxon>
        <taxon>Haemosporida</taxon>
        <taxon>Plasmodiidae</taxon>
        <taxon>Plasmodium</taxon>
    </lineage>
</organism>